<comment type="similarity">
    <text evidence="2 6">Belongs to the clathrin light chain family.</text>
</comment>
<dbReference type="EMBL" id="MPUK01000001">
    <property type="protein sequence ID" value="ONH69539.1"/>
    <property type="molecule type" value="Genomic_DNA"/>
</dbReference>
<evidence type="ECO:0000256" key="5">
    <source>
        <dbReference type="ARBA" id="ARBA00023329"/>
    </source>
</evidence>
<dbReference type="OrthoDB" id="5512at2759"/>
<evidence type="ECO:0000256" key="8">
    <source>
        <dbReference type="SAM" id="MobiDB-lite"/>
    </source>
</evidence>
<evidence type="ECO:0000256" key="2">
    <source>
        <dbReference type="ARBA" id="ARBA00005263"/>
    </source>
</evidence>
<dbReference type="GO" id="GO:0030132">
    <property type="term" value="C:clathrin coat of coated pit"/>
    <property type="evidence" value="ECO:0007669"/>
    <property type="project" value="InterPro"/>
</dbReference>
<dbReference type="PANTHER" id="PTHR10639:SF7">
    <property type="entry name" value="CLATHRIN LIGHT CHAIN"/>
    <property type="match status" value="1"/>
</dbReference>
<keyword evidence="5 6" id="KW-0968">Cytoplasmic vesicle</keyword>
<accession>A0A061AM59</accession>
<evidence type="ECO:0000256" key="6">
    <source>
        <dbReference type="RuleBase" id="RU363137"/>
    </source>
</evidence>
<name>A0A061AM59_CYBFA</name>
<dbReference type="GO" id="GO:0006886">
    <property type="term" value="P:intracellular protein transport"/>
    <property type="evidence" value="ECO:0007669"/>
    <property type="project" value="InterPro"/>
</dbReference>
<keyword evidence="7" id="KW-0175">Coiled coil</keyword>
<proteinExistence type="inferred from homology"/>
<dbReference type="GO" id="GO:0072583">
    <property type="term" value="P:clathrin-dependent endocytosis"/>
    <property type="evidence" value="ECO:0007669"/>
    <property type="project" value="TreeGrafter"/>
</dbReference>
<dbReference type="STRING" id="36022.A0A061AM59"/>
<evidence type="ECO:0000256" key="3">
    <source>
        <dbReference type="ARBA" id="ARBA00023136"/>
    </source>
</evidence>
<reference evidence="9" key="1">
    <citation type="journal article" date="2014" name="Genome Announc.">
        <title>Genome sequence of the yeast Cyberlindnera fabianii (Hansenula fabianii).</title>
        <authorList>
            <person name="Freel K.C."/>
            <person name="Sarilar V."/>
            <person name="Neuveglise C."/>
            <person name="Devillers H."/>
            <person name="Friedrich A."/>
            <person name="Schacherer J."/>
        </authorList>
    </citation>
    <scope>NUCLEOTIDE SEQUENCE</scope>
    <source>
        <strain evidence="9">YJS4271</strain>
    </source>
</reference>
<organism evidence="9">
    <name type="scientific">Cyberlindnera fabianii</name>
    <name type="common">Yeast</name>
    <name type="synonym">Hansenula fabianii</name>
    <dbReference type="NCBI Taxonomy" id="36022"/>
    <lineage>
        <taxon>Eukaryota</taxon>
        <taxon>Fungi</taxon>
        <taxon>Dikarya</taxon>
        <taxon>Ascomycota</taxon>
        <taxon>Saccharomycotina</taxon>
        <taxon>Saccharomycetes</taxon>
        <taxon>Phaffomycetales</taxon>
        <taxon>Phaffomycetaceae</taxon>
        <taxon>Cyberlindnera</taxon>
    </lineage>
</organism>
<keyword evidence="4 6" id="KW-0168">Coated pit</keyword>
<dbReference type="InterPro" id="IPR000996">
    <property type="entry name" value="Clathrin_L-chain"/>
</dbReference>
<evidence type="ECO:0000313" key="11">
    <source>
        <dbReference type="Proteomes" id="UP000189513"/>
    </source>
</evidence>
<reference evidence="11" key="2">
    <citation type="journal article" date="2017" name="Genome Announc.">
        <title>Genome sequences of Cyberlindnera fabianii 65, Pichia kudriavzevii 129, and Saccharomyces cerevisiae 131 isolated from fermented masau fruits in Zimbabwe.</title>
        <authorList>
            <person name="van Rijswijck I.M.H."/>
            <person name="Derks M.F.L."/>
            <person name="Abee T."/>
            <person name="de Ridder D."/>
            <person name="Smid E.J."/>
        </authorList>
    </citation>
    <scope>NUCLEOTIDE SEQUENCE [LARGE SCALE GENOMIC DNA]</scope>
    <source>
        <strain evidence="11">65</strain>
    </source>
</reference>
<dbReference type="EMBL" id="LK052886">
    <property type="protein sequence ID" value="CDR36403.1"/>
    <property type="molecule type" value="Genomic_DNA"/>
</dbReference>
<evidence type="ECO:0000256" key="7">
    <source>
        <dbReference type="SAM" id="Coils"/>
    </source>
</evidence>
<sequence>MAEKFPEIETTGATPDEFEDDFLAREKAALGDDAAQFTTEQDAELLADEEDDEVKKFEEQFPTVSDEPDVNASTPAEEEEDEFSEPASNLPKGESDAVKEWRERYNLEIQQRDENDAKKAAETREAAEKELDTFYEEYNNKKDASIEKVRKAEEEFIAKRDEFFQNGNVWSRSLDLVKDAKVNPRFKELLTAKSKATRD</sequence>
<dbReference type="GO" id="GO:0030130">
    <property type="term" value="C:clathrin coat of trans-Golgi network vesicle"/>
    <property type="evidence" value="ECO:0007669"/>
    <property type="project" value="InterPro"/>
</dbReference>
<evidence type="ECO:0000313" key="9">
    <source>
        <dbReference type="EMBL" id="CDR36403.1"/>
    </source>
</evidence>
<dbReference type="GO" id="GO:0032050">
    <property type="term" value="F:clathrin heavy chain binding"/>
    <property type="evidence" value="ECO:0007669"/>
    <property type="project" value="TreeGrafter"/>
</dbReference>
<dbReference type="OMA" id="QVIKDWR"/>
<evidence type="ECO:0000256" key="1">
    <source>
        <dbReference type="ARBA" id="ARBA00004180"/>
    </source>
</evidence>
<dbReference type="PANTHER" id="PTHR10639">
    <property type="entry name" value="CLATHRIN LIGHT CHAIN"/>
    <property type="match status" value="1"/>
</dbReference>
<reference evidence="10" key="3">
    <citation type="submission" date="2017-01" db="EMBL/GenBank/DDBJ databases">
        <authorList>
            <person name="Mah S.A."/>
            <person name="Swanson W.J."/>
            <person name="Moy G.W."/>
            <person name="Vacquier V.D."/>
        </authorList>
    </citation>
    <scope>NUCLEOTIDE SEQUENCE [LARGE SCALE GENOMIC DNA]</scope>
    <source>
        <strain evidence="10">65</strain>
    </source>
</reference>
<dbReference type="GO" id="GO:0005198">
    <property type="term" value="F:structural molecule activity"/>
    <property type="evidence" value="ECO:0007669"/>
    <property type="project" value="InterPro"/>
</dbReference>
<evidence type="ECO:0000256" key="4">
    <source>
        <dbReference type="ARBA" id="ARBA00023176"/>
    </source>
</evidence>
<dbReference type="Proteomes" id="UP000189513">
    <property type="component" value="Unassembled WGS sequence"/>
</dbReference>
<comment type="function">
    <text evidence="6">Clathrin is the major protein of the polyhedral coat of coated pits and vesicles.</text>
</comment>
<dbReference type="Pfam" id="PF01086">
    <property type="entry name" value="Clathrin_lg_ch"/>
    <property type="match status" value="1"/>
</dbReference>
<dbReference type="VEuPathDB" id="FungiDB:BON22_0783"/>
<gene>
    <name evidence="10" type="ORF">BON22_0783</name>
    <name evidence="9" type="ORF">CYFA0S_01e01222g</name>
</gene>
<feature type="coiled-coil region" evidence="7">
    <location>
        <begin position="110"/>
        <end position="155"/>
    </location>
</feature>
<evidence type="ECO:0000313" key="10">
    <source>
        <dbReference type="EMBL" id="ONH69539.1"/>
    </source>
</evidence>
<keyword evidence="3 6" id="KW-0472">Membrane</keyword>
<feature type="region of interest" description="Disordered" evidence="8">
    <location>
        <begin position="47"/>
        <end position="99"/>
    </location>
</feature>
<comment type="subcellular location">
    <subcellularLocation>
        <location evidence="1 6">Cytoplasmic vesicle membrane</location>
        <topology evidence="1 6">Peripheral membrane protein</topology>
        <orientation evidence="1 6">Cytoplasmic side</orientation>
    </subcellularLocation>
    <subcellularLocation>
        <location evidence="6">Membrane</location>
        <location evidence="6">Coated pit</location>
        <topology evidence="6">Peripheral membrane protein</topology>
        <orientation evidence="6">Cytoplasmic side</orientation>
    </subcellularLocation>
    <text evidence="6">Cytoplasmic face of coated pits and vesicles.</text>
</comment>
<protein>
    <recommendedName>
        <fullName evidence="6">Clathrin light chain</fullName>
    </recommendedName>
</protein>
<dbReference type="AlphaFoldDB" id="A0A061AM59"/>
<keyword evidence="11" id="KW-1185">Reference proteome</keyword>